<evidence type="ECO:0000313" key="4">
    <source>
        <dbReference type="Proteomes" id="UP000724686"/>
    </source>
</evidence>
<gene>
    <name evidence="3" type="ORF">JWG45_01735</name>
</gene>
<evidence type="ECO:0000313" key="3">
    <source>
        <dbReference type="EMBL" id="MBM9575863.1"/>
    </source>
</evidence>
<feature type="domain" description="Activator of Hsp90 ATPase homologue 1/2-like C-terminal" evidence="2">
    <location>
        <begin position="23"/>
        <end position="149"/>
    </location>
</feature>
<dbReference type="Gene3D" id="3.30.530.20">
    <property type="match status" value="1"/>
</dbReference>
<evidence type="ECO:0000256" key="1">
    <source>
        <dbReference type="ARBA" id="ARBA00006817"/>
    </source>
</evidence>
<dbReference type="InterPro" id="IPR023393">
    <property type="entry name" value="START-like_dom_sf"/>
</dbReference>
<dbReference type="RefSeq" id="WP_205278062.1">
    <property type="nucleotide sequence ID" value="NZ_JAFFPU010000006.1"/>
</dbReference>
<comment type="similarity">
    <text evidence="1">Belongs to the AHA1 family.</text>
</comment>
<name>A0ABS2U7B6_9LEPT</name>
<dbReference type="EMBL" id="JAFFPU010000006">
    <property type="protein sequence ID" value="MBM9575863.1"/>
    <property type="molecule type" value="Genomic_DNA"/>
</dbReference>
<comment type="caution">
    <text evidence="3">The sequence shown here is derived from an EMBL/GenBank/DDBJ whole genome shotgun (WGS) entry which is preliminary data.</text>
</comment>
<keyword evidence="4" id="KW-1185">Reference proteome</keyword>
<dbReference type="CDD" id="cd08894">
    <property type="entry name" value="SRPBCC_CalC_Aha1-like_1"/>
    <property type="match status" value="1"/>
</dbReference>
<organism evidence="3 4">
    <name type="scientific">Leptospira ainlahdjerensis</name>
    <dbReference type="NCBI Taxonomy" id="2810033"/>
    <lineage>
        <taxon>Bacteria</taxon>
        <taxon>Pseudomonadati</taxon>
        <taxon>Spirochaetota</taxon>
        <taxon>Spirochaetia</taxon>
        <taxon>Leptospirales</taxon>
        <taxon>Leptospiraceae</taxon>
        <taxon>Leptospira</taxon>
    </lineage>
</organism>
<evidence type="ECO:0000259" key="2">
    <source>
        <dbReference type="Pfam" id="PF08327"/>
    </source>
</evidence>
<dbReference type="PANTHER" id="PTHR36929">
    <property type="entry name" value="ATTACHMENT SUBUNIT, PUTATIVE-RELATED"/>
    <property type="match status" value="1"/>
</dbReference>
<protein>
    <submittedName>
        <fullName evidence="3">SRPBCC family protein</fullName>
    </submittedName>
</protein>
<proteinExistence type="inferred from homology"/>
<dbReference type="SUPFAM" id="SSF55961">
    <property type="entry name" value="Bet v1-like"/>
    <property type="match status" value="1"/>
</dbReference>
<dbReference type="PANTHER" id="PTHR36929:SF5">
    <property type="entry name" value="BLR6751 PROTEIN"/>
    <property type="match status" value="1"/>
</dbReference>
<reference evidence="3 4" key="1">
    <citation type="submission" date="2021-02" db="EMBL/GenBank/DDBJ databases">
        <title>Leptospira ainlahdjerensis sp. nov., Leptospira ainazelensis sp. nov., Leptospira abararensis sp. nov. and Leptospira chreensis sp. nov., four new species isolated from water sources in Algeria.</title>
        <authorList>
            <person name="Amara Korba A."/>
            <person name="Kainiu M."/>
            <person name="Vincent A.T."/>
            <person name="Mariet J.-F."/>
            <person name="Veyrier F.J."/>
            <person name="Goarant C."/>
            <person name="Picardeau M."/>
        </authorList>
    </citation>
    <scope>NUCLEOTIDE SEQUENCE [LARGE SCALE GENOMIC DNA]</scope>
    <source>
        <strain evidence="3 4">201903070</strain>
    </source>
</reference>
<dbReference type="InterPro" id="IPR013538">
    <property type="entry name" value="ASHA1/2-like_C"/>
</dbReference>
<dbReference type="Pfam" id="PF08327">
    <property type="entry name" value="AHSA1"/>
    <property type="match status" value="1"/>
</dbReference>
<dbReference type="Proteomes" id="UP000724686">
    <property type="component" value="Unassembled WGS sequence"/>
</dbReference>
<accession>A0ABS2U7B6</accession>
<sequence length="154" mass="18241">MKKNEPLSCTILEKGIVSRRILDAPRELVFKAWTEADHLKLWWGPKGFTNTFHEFDPRPGGNWKFVMHGPDGKDYENHSVFVEILKPERILFEHVSQHHYIATILFEEVENRTRVDFKMVFDTSEEFDRIKEYIAVGNEQNFDRLEEVLARMMG</sequence>